<keyword evidence="6" id="KW-0472">Membrane</keyword>
<dbReference type="Pfam" id="PF06594">
    <property type="entry name" value="HCBP_related"/>
    <property type="match status" value="2"/>
</dbReference>
<keyword evidence="9" id="KW-1185">Reference proteome</keyword>
<dbReference type="PANTHER" id="PTHR39431:SF1">
    <property type="entry name" value="FRPA_C-RELATED PROTEIN"/>
    <property type="match status" value="1"/>
</dbReference>
<keyword evidence="5" id="KW-0843">Virulence</keyword>
<dbReference type="EMBL" id="CP090569">
    <property type="protein sequence ID" value="USF87950.1"/>
    <property type="molecule type" value="Genomic_DNA"/>
</dbReference>
<proteinExistence type="predicted"/>
<dbReference type="RefSeq" id="WP_006475648.1">
    <property type="nucleotide sequence ID" value="NZ_CP090569.1"/>
</dbReference>
<dbReference type="PRINTS" id="PR00313">
    <property type="entry name" value="CABNDNGRPT"/>
</dbReference>
<dbReference type="Pfam" id="PF00353">
    <property type="entry name" value="HemolysinCabind"/>
    <property type="match status" value="3"/>
</dbReference>
<reference evidence="8" key="1">
    <citation type="journal article" date="2022" name="Mol. Ecol. Resour.">
        <title>The complete and closed genome of the facultative generalist Candidatus Endoriftia persephone from deep-sea hydrothermal vents.</title>
        <authorList>
            <person name="de Oliveira A.L."/>
            <person name="Srivastava A."/>
            <person name="Espada-Hinojosa S."/>
            <person name="Bright M."/>
        </authorList>
    </citation>
    <scope>NUCLEOTIDE SEQUENCE</scope>
    <source>
        <strain evidence="8">Tica-EPR-9o50.N</strain>
    </source>
</reference>
<dbReference type="InterPro" id="IPR003995">
    <property type="entry name" value="RTX_toxin_determinant-A"/>
</dbReference>
<dbReference type="AlphaFoldDB" id="A0A9J6ZYK3"/>
<evidence type="ECO:0000259" key="7">
    <source>
        <dbReference type="Pfam" id="PF06594"/>
    </source>
</evidence>
<dbReference type="SUPFAM" id="SSF51120">
    <property type="entry name" value="beta-Roll"/>
    <property type="match status" value="2"/>
</dbReference>
<dbReference type="InterPro" id="IPR001343">
    <property type="entry name" value="Hemolysn_Ca-bd"/>
</dbReference>
<dbReference type="PROSITE" id="PS00330">
    <property type="entry name" value="HEMOLYSIN_CALCIUM"/>
    <property type="match status" value="3"/>
</dbReference>
<sequence>MMNDDQGYAYGEYVNDLAAYMKDATTYMMGYMSQKDLRNGIDSAHLDAEATARAFERSAKNMANRSGSGAGAKRAVWDAAAKQAGGWADEARNSGSVDAFWKKMDSALKPFVGKMGAYGLALNAASLAEAYQDGKSNEVLKELAKIGSGIVIGALVTMSLAGAWPAYAVAGAIWVGSLAVGELIDAYWPDIDNDVAHNFLRGKGVRNNDPLALDLDGDGLETSRFWGWNNLVTFDHDADRIKTGTGWLDADDGWLVLDRNGNGLIDSGRELFGDNTLLSDGSKARDGFEALAQQDSNGDGNIDASDSVYSKLRVWQDLNQDGVSQDNELKSLEELGIDSLGTNGKKTDIPLGNLNHLIADGEFTRSDGSNGQLADLNLAHSNFLTEFVDKIELTDQAKALPEMRGSGLVRSLREAASLSPELAQMLERYSEATTRDEQMAMLDELLLKWSETSTMATMFERARSEGFAVIYKLGNLDEVPDLIGLASASNSQLPKTPKGLSDFLAEAYSSETRAEYQRWFRMIGVMERFNGEEFIGFSRPPRSNQTPLSLTASGGKIDRFGQAGSTGRLNYNTIITEINLRAQQLEQLEKGYEALKESVYFGLATQTRLSHYLDNIEIALKDGELALDFGVLESQLEDAFDKNAQAGSWDFYDFTRAYGKELQQAGWNIPNFLSGLLTDHEMDDASIERIRQTGYLLDGNSGNDWLKSSSAALVRGLDGRDVLNGSAEADVLEGGDGNDCLFGGDGDDILTGGKGNDWLKGDRGVDTYRWSLGDGDDVIERASSIDILELGAGINASDIRLHREHGNLVISFADHAGSIQINEHFRGNGRDRYALGSIKFADGSSISAQQMFEEVVVAGGGGRDYLKGREFNDHMFGFASGDWIYGEGGDDLLDGGLGNDQIYGGAGDDILIGGEGDDRLCGNGGVDRYRWDRGDGRDTITRAGRSDHIQFADSISQQDLWFSRSGNDLLIDMFGDSGSIRVSNWYRGEAYHVGRIETADGVLEHTRVEQLVQAMAVFSPPAGSELRCAGQREDQLQPVIAAAWEAA</sequence>
<feature type="domain" description="Haemolysin-type calcium binding-related" evidence="7">
    <location>
        <begin position="807"/>
        <end position="849"/>
    </location>
</feature>
<evidence type="ECO:0000313" key="9">
    <source>
        <dbReference type="Proteomes" id="UP001056649"/>
    </source>
</evidence>
<evidence type="ECO:0000256" key="6">
    <source>
        <dbReference type="ARBA" id="ARBA00023136"/>
    </source>
</evidence>
<dbReference type="Gene3D" id="2.150.10.10">
    <property type="entry name" value="Serralysin-like metalloprotease, C-terminal"/>
    <property type="match status" value="2"/>
</dbReference>
<dbReference type="GO" id="GO:0005576">
    <property type="term" value="C:extracellular region"/>
    <property type="evidence" value="ECO:0007669"/>
    <property type="project" value="InterPro"/>
</dbReference>
<keyword evidence="3" id="KW-0677">Repeat</keyword>
<dbReference type="PANTHER" id="PTHR39431">
    <property type="entry name" value="FRPA/C-RELATED PROTEIN"/>
    <property type="match status" value="1"/>
</dbReference>
<accession>A0A9J6ZYK3</accession>
<organism evidence="8 9">
    <name type="scientific">Candidatus Endoriftia persephonae</name>
    <dbReference type="NCBI Taxonomy" id="393765"/>
    <lineage>
        <taxon>Bacteria</taxon>
        <taxon>Pseudomonadati</taxon>
        <taxon>Pseudomonadota</taxon>
        <taxon>Gammaproteobacteria</taxon>
        <taxon>Chromatiales</taxon>
        <taxon>Sedimenticolaceae</taxon>
        <taxon>Candidatus Endoriftia</taxon>
    </lineage>
</organism>
<dbReference type="InterPro" id="IPR011049">
    <property type="entry name" value="Serralysin-like_metalloprot_C"/>
</dbReference>
<feature type="domain" description="Haemolysin-type calcium binding-related" evidence="7">
    <location>
        <begin position="968"/>
        <end position="1002"/>
    </location>
</feature>
<evidence type="ECO:0000256" key="2">
    <source>
        <dbReference type="ARBA" id="ARBA00022656"/>
    </source>
</evidence>
<gene>
    <name evidence="8" type="ORF">L0Y14_01485</name>
</gene>
<evidence type="ECO:0000256" key="5">
    <source>
        <dbReference type="ARBA" id="ARBA00023026"/>
    </source>
</evidence>
<dbReference type="InterPro" id="IPR018511">
    <property type="entry name" value="Hemolysin-typ_Ca-bd_CS"/>
</dbReference>
<evidence type="ECO:0000256" key="3">
    <source>
        <dbReference type="ARBA" id="ARBA00022737"/>
    </source>
</evidence>
<dbReference type="Proteomes" id="UP001056649">
    <property type="component" value="Chromosome"/>
</dbReference>
<dbReference type="GO" id="GO:0016020">
    <property type="term" value="C:membrane"/>
    <property type="evidence" value="ECO:0007669"/>
    <property type="project" value="UniProtKB-SubCell"/>
</dbReference>
<dbReference type="KEGG" id="eps:L0Y14_01485"/>
<evidence type="ECO:0000313" key="8">
    <source>
        <dbReference type="EMBL" id="USF87950.1"/>
    </source>
</evidence>
<dbReference type="InterPro" id="IPR010566">
    <property type="entry name" value="Haemolys_ca-bd"/>
</dbReference>
<name>A0A9J6ZYK3_9GAMM</name>
<protein>
    <submittedName>
        <fullName evidence="8">Calcium-binding protein</fullName>
    </submittedName>
</protein>
<dbReference type="GO" id="GO:0090729">
    <property type="term" value="F:toxin activity"/>
    <property type="evidence" value="ECO:0007669"/>
    <property type="project" value="UniProtKB-KW"/>
</dbReference>
<evidence type="ECO:0000256" key="4">
    <source>
        <dbReference type="ARBA" id="ARBA00022837"/>
    </source>
</evidence>
<evidence type="ECO:0000256" key="1">
    <source>
        <dbReference type="ARBA" id="ARBA00004370"/>
    </source>
</evidence>
<keyword evidence="2" id="KW-0800">Toxin</keyword>
<dbReference type="GO" id="GO:0005509">
    <property type="term" value="F:calcium ion binding"/>
    <property type="evidence" value="ECO:0007669"/>
    <property type="project" value="InterPro"/>
</dbReference>
<comment type="subcellular location">
    <subcellularLocation>
        <location evidence="1">Membrane</location>
    </subcellularLocation>
</comment>
<keyword evidence="4" id="KW-0106">Calcium</keyword>
<dbReference type="PRINTS" id="PR01488">
    <property type="entry name" value="RTXTOXINA"/>
</dbReference>